<dbReference type="AlphaFoldDB" id="A0A151I5T1"/>
<name>A0A151I5T1_9HYME</name>
<reference evidence="1 2" key="1">
    <citation type="submission" date="2015-09" db="EMBL/GenBank/DDBJ databases">
        <title>Atta colombica WGS genome.</title>
        <authorList>
            <person name="Nygaard S."/>
            <person name="Hu H."/>
            <person name="Boomsma J."/>
            <person name="Zhang G."/>
        </authorList>
    </citation>
    <scope>NUCLEOTIDE SEQUENCE [LARGE SCALE GENOMIC DNA]</scope>
    <source>
        <strain evidence="1">Treedump-2</strain>
        <tissue evidence="1">Whole body</tissue>
    </source>
</reference>
<accession>A0A151I5T1</accession>
<evidence type="ECO:0000313" key="2">
    <source>
        <dbReference type="Proteomes" id="UP000078540"/>
    </source>
</evidence>
<gene>
    <name evidence="1" type="ORF">ALC53_01341</name>
</gene>
<protein>
    <submittedName>
        <fullName evidence="1">Uncharacterized protein</fullName>
    </submittedName>
</protein>
<sequence length="122" mass="14201">MPKQDSMRTKTMHKSSSTLKLMKLRDMTHNIKDAENEEIEGDINDESYLKPTTLLGDDKYTTLPYAMNIVKQRYFTIPFLNNISEKINKIIKNVSTWNVYKINCIDCDASYVSQTNRTLITK</sequence>
<organism evidence="1 2">
    <name type="scientific">Atta colombica</name>
    <dbReference type="NCBI Taxonomy" id="520822"/>
    <lineage>
        <taxon>Eukaryota</taxon>
        <taxon>Metazoa</taxon>
        <taxon>Ecdysozoa</taxon>
        <taxon>Arthropoda</taxon>
        <taxon>Hexapoda</taxon>
        <taxon>Insecta</taxon>
        <taxon>Pterygota</taxon>
        <taxon>Neoptera</taxon>
        <taxon>Endopterygota</taxon>
        <taxon>Hymenoptera</taxon>
        <taxon>Apocrita</taxon>
        <taxon>Aculeata</taxon>
        <taxon>Formicoidea</taxon>
        <taxon>Formicidae</taxon>
        <taxon>Myrmicinae</taxon>
        <taxon>Atta</taxon>
    </lineage>
</organism>
<dbReference type="EMBL" id="KQ976404">
    <property type="protein sequence ID" value="KYM92075.1"/>
    <property type="molecule type" value="Genomic_DNA"/>
</dbReference>
<proteinExistence type="predicted"/>
<keyword evidence="2" id="KW-1185">Reference proteome</keyword>
<evidence type="ECO:0000313" key="1">
    <source>
        <dbReference type="EMBL" id="KYM92075.1"/>
    </source>
</evidence>
<dbReference type="Proteomes" id="UP000078540">
    <property type="component" value="Unassembled WGS sequence"/>
</dbReference>